<protein>
    <submittedName>
        <fullName evidence="2">Uncharacterized protein</fullName>
    </submittedName>
</protein>
<feature type="region of interest" description="Disordered" evidence="1">
    <location>
        <begin position="76"/>
        <end position="147"/>
    </location>
</feature>
<feature type="compositionally biased region" description="Low complexity" evidence="1">
    <location>
        <begin position="425"/>
        <end position="435"/>
    </location>
</feature>
<organism evidence="2 3">
    <name type="scientific">Cafeteria roenbergensis</name>
    <name type="common">Marine flagellate</name>
    <dbReference type="NCBI Taxonomy" id="33653"/>
    <lineage>
        <taxon>Eukaryota</taxon>
        <taxon>Sar</taxon>
        <taxon>Stramenopiles</taxon>
        <taxon>Bigyra</taxon>
        <taxon>Opalozoa</taxon>
        <taxon>Bicosoecida</taxon>
        <taxon>Cafeteriaceae</taxon>
        <taxon>Cafeteria</taxon>
    </lineage>
</organism>
<proteinExistence type="predicted"/>
<accession>A0A5A8C6T6</accession>
<feature type="compositionally biased region" description="Low complexity" evidence="1">
    <location>
        <begin position="255"/>
        <end position="272"/>
    </location>
</feature>
<gene>
    <name evidence="2" type="ORF">FNF31_07431</name>
</gene>
<name>A0A5A8C6T6_CAFRO</name>
<sequence length="631" mass="64999">MVGAGASPGVCGGAWRVARRGVARRSPLSPSQRGNAREWTGIPVLARSRNPLRTCAPAPGRVAMAALDAATVDPCEASGSARSADCPQQRQERSDCRFPDAPVSALRLPTADSVRTGATLSRTTASKDSTEGDEDETSSSIAHQNGCGVPSYVTRSFSVAGEDAQVRDNTPRPAATRRNQGVQPPTAEEAAELTARLRAAQSDVVRLEETVAALKHALDAVSATRSEDPAPDQALPAQPLAGKQRAPKRLRAPVSATGSSSSNGAFSQSSASPADSTPTLEATGNPAIPPAKRLSVDAPDPDGAPGDWLIDVAVCAPRQGGPSEAEVVALPWGPNSPAFVLAGGSTALPLPRWRRVLRVYRGVKVGPAVPRAQTWRRWSEAAQSVLVRFAVDGVDASLVLAVWEVLSVAGGCIADACAMLADGQSSSSSSSSSSSANSCPGEPPATGTPRTDAKDEGSAASTASGSPRHGGGAGTAGPASADDEAGASSETADPPSPHQARATSAAGRRSRRATPLTRGASSAAAGAAVAAEPLGWLGGSKCVKGKLQAWERQLTVLFAQGVVGGRISVCRGELARDLRAAVNPSRTKEFFEKLVSRRGFNQRLQDFLAPRRIRGMSALGDVRLRGLRVPH</sequence>
<feature type="region of interest" description="Disordered" evidence="1">
    <location>
        <begin position="161"/>
        <end position="191"/>
    </location>
</feature>
<comment type="caution">
    <text evidence="2">The sequence shown here is derived from an EMBL/GenBank/DDBJ whole genome shotgun (WGS) entry which is preliminary data.</text>
</comment>
<evidence type="ECO:0000313" key="2">
    <source>
        <dbReference type="EMBL" id="KAA0148407.1"/>
    </source>
</evidence>
<reference evidence="2 3" key="1">
    <citation type="submission" date="2019-07" db="EMBL/GenBank/DDBJ databases">
        <title>Genomes of Cafeteria roenbergensis.</title>
        <authorList>
            <person name="Fischer M.G."/>
            <person name="Hackl T."/>
            <person name="Roman M."/>
        </authorList>
    </citation>
    <scope>NUCLEOTIDE SEQUENCE [LARGE SCALE GENOMIC DNA]</scope>
    <source>
        <strain evidence="2 3">Cflag</strain>
    </source>
</reference>
<dbReference type="EMBL" id="VLTM01000149">
    <property type="protein sequence ID" value="KAA0148407.1"/>
    <property type="molecule type" value="Genomic_DNA"/>
</dbReference>
<dbReference type="Proteomes" id="UP000325113">
    <property type="component" value="Unassembled WGS sequence"/>
</dbReference>
<feature type="compositionally biased region" description="Polar residues" evidence="1">
    <location>
        <begin position="273"/>
        <end position="282"/>
    </location>
</feature>
<dbReference type="AlphaFoldDB" id="A0A5A8C6T6"/>
<feature type="compositionally biased region" description="Low complexity" evidence="1">
    <location>
        <begin position="476"/>
        <end position="493"/>
    </location>
</feature>
<feature type="compositionally biased region" description="Low complexity" evidence="1">
    <location>
        <begin position="231"/>
        <end position="241"/>
    </location>
</feature>
<evidence type="ECO:0000256" key="1">
    <source>
        <dbReference type="SAM" id="MobiDB-lite"/>
    </source>
</evidence>
<feature type="region of interest" description="Disordered" evidence="1">
    <location>
        <begin position="423"/>
        <end position="524"/>
    </location>
</feature>
<evidence type="ECO:0000313" key="3">
    <source>
        <dbReference type="Proteomes" id="UP000325113"/>
    </source>
</evidence>
<feature type="region of interest" description="Disordered" evidence="1">
    <location>
        <begin position="223"/>
        <end position="302"/>
    </location>
</feature>